<name>S8G651_FOMSC</name>
<accession>S8G651</accession>
<dbReference type="OrthoDB" id="2804393at2759"/>
<dbReference type="HOGENOM" id="CLU_067604_0_0_1"/>
<keyword evidence="4" id="KW-1185">Reference proteome</keyword>
<feature type="non-terminal residue" evidence="3">
    <location>
        <position position="304"/>
    </location>
</feature>
<feature type="non-terminal residue" evidence="3">
    <location>
        <position position="1"/>
    </location>
</feature>
<evidence type="ECO:0000259" key="2">
    <source>
        <dbReference type="Pfam" id="PF03732"/>
    </source>
</evidence>
<feature type="region of interest" description="Disordered" evidence="1">
    <location>
        <begin position="193"/>
        <end position="243"/>
    </location>
</feature>
<dbReference type="InterPro" id="IPR005162">
    <property type="entry name" value="Retrotrans_gag_dom"/>
</dbReference>
<dbReference type="PANTHER" id="PTHR15503:SF22">
    <property type="entry name" value="TRANSPOSON TY3-I GAG POLYPROTEIN"/>
    <property type="match status" value="1"/>
</dbReference>
<sequence length="304" mass="33605">ASTSGNDKSLIQKPSPYNGKSSPDARRFIAAFTLYAQESGTKLNHTVTVGTETKWMSDDQKWIKTALSFLQDEAAVWATPHIEKMVTDQKAFADWGAFTAAFKLRFETQDESADAKEALRKLYQGKLSVPEYVARFREVMARTGYSDSDLCDRFYEHLSAEIKDLLPTTERSTKSLNELVTVAIDFDTRLRQRKAKKAHEQGRSPGSTFTPRTAPSTSASPFAAPAKDPNAMDIDASKGNGKSRTDFLKAMTGRCFGCGDKGHSKKDGGHERDICDHCGGTGHKANVCMRRYMGLPKRQKVAAT</sequence>
<feature type="compositionally biased region" description="Low complexity" evidence="1">
    <location>
        <begin position="207"/>
        <end position="226"/>
    </location>
</feature>
<dbReference type="eggNOG" id="ENOG502S3G3">
    <property type="taxonomic scope" value="Eukaryota"/>
</dbReference>
<gene>
    <name evidence="3" type="ORF">FOMPIDRAFT_1090233</name>
</gene>
<dbReference type="InterPro" id="IPR032567">
    <property type="entry name" value="RTL1-rel"/>
</dbReference>
<organism evidence="3 4">
    <name type="scientific">Fomitopsis schrenkii</name>
    <name type="common">Brown rot fungus</name>
    <dbReference type="NCBI Taxonomy" id="2126942"/>
    <lineage>
        <taxon>Eukaryota</taxon>
        <taxon>Fungi</taxon>
        <taxon>Dikarya</taxon>
        <taxon>Basidiomycota</taxon>
        <taxon>Agaricomycotina</taxon>
        <taxon>Agaricomycetes</taxon>
        <taxon>Polyporales</taxon>
        <taxon>Fomitopsis</taxon>
    </lineage>
</organism>
<evidence type="ECO:0000313" key="3">
    <source>
        <dbReference type="EMBL" id="EPT05670.1"/>
    </source>
</evidence>
<dbReference type="Gene3D" id="4.10.60.10">
    <property type="entry name" value="Zinc finger, CCHC-type"/>
    <property type="match status" value="1"/>
</dbReference>
<reference evidence="3 4" key="1">
    <citation type="journal article" date="2012" name="Science">
        <title>The Paleozoic origin of enzymatic lignin decomposition reconstructed from 31 fungal genomes.</title>
        <authorList>
            <person name="Floudas D."/>
            <person name="Binder M."/>
            <person name="Riley R."/>
            <person name="Barry K."/>
            <person name="Blanchette R.A."/>
            <person name="Henrissat B."/>
            <person name="Martinez A.T."/>
            <person name="Otillar R."/>
            <person name="Spatafora J.W."/>
            <person name="Yadav J.S."/>
            <person name="Aerts A."/>
            <person name="Benoit I."/>
            <person name="Boyd A."/>
            <person name="Carlson A."/>
            <person name="Copeland A."/>
            <person name="Coutinho P.M."/>
            <person name="de Vries R.P."/>
            <person name="Ferreira P."/>
            <person name="Findley K."/>
            <person name="Foster B."/>
            <person name="Gaskell J."/>
            <person name="Glotzer D."/>
            <person name="Gorecki P."/>
            <person name="Heitman J."/>
            <person name="Hesse C."/>
            <person name="Hori C."/>
            <person name="Igarashi K."/>
            <person name="Jurgens J.A."/>
            <person name="Kallen N."/>
            <person name="Kersten P."/>
            <person name="Kohler A."/>
            <person name="Kuees U."/>
            <person name="Kumar T.K.A."/>
            <person name="Kuo A."/>
            <person name="LaButti K."/>
            <person name="Larrondo L.F."/>
            <person name="Lindquist E."/>
            <person name="Ling A."/>
            <person name="Lombard V."/>
            <person name="Lucas S."/>
            <person name="Lundell T."/>
            <person name="Martin R."/>
            <person name="McLaughlin D.J."/>
            <person name="Morgenstern I."/>
            <person name="Morin E."/>
            <person name="Murat C."/>
            <person name="Nagy L.G."/>
            <person name="Nolan M."/>
            <person name="Ohm R.A."/>
            <person name="Patyshakuliyeva A."/>
            <person name="Rokas A."/>
            <person name="Ruiz-Duenas F.J."/>
            <person name="Sabat G."/>
            <person name="Salamov A."/>
            <person name="Samejima M."/>
            <person name="Schmutz J."/>
            <person name="Slot J.C."/>
            <person name="St John F."/>
            <person name="Stenlid J."/>
            <person name="Sun H."/>
            <person name="Sun S."/>
            <person name="Syed K."/>
            <person name="Tsang A."/>
            <person name="Wiebenga A."/>
            <person name="Young D."/>
            <person name="Pisabarro A."/>
            <person name="Eastwood D.C."/>
            <person name="Martin F."/>
            <person name="Cullen D."/>
            <person name="Grigoriev I.V."/>
            <person name="Hibbett D.S."/>
        </authorList>
    </citation>
    <scope>NUCLEOTIDE SEQUENCE</scope>
    <source>
        <strain evidence="4">FP-58527</strain>
    </source>
</reference>
<dbReference type="Pfam" id="PF03732">
    <property type="entry name" value="Retrotrans_gag"/>
    <property type="match status" value="1"/>
</dbReference>
<evidence type="ECO:0000256" key="1">
    <source>
        <dbReference type="SAM" id="MobiDB-lite"/>
    </source>
</evidence>
<dbReference type="Proteomes" id="UP000015241">
    <property type="component" value="Unassembled WGS sequence"/>
</dbReference>
<dbReference type="InParanoid" id="S8G651"/>
<evidence type="ECO:0000313" key="4">
    <source>
        <dbReference type="Proteomes" id="UP000015241"/>
    </source>
</evidence>
<dbReference type="EMBL" id="KE504123">
    <property type="protein sequence ID" value="EPT05670.1"/>
    <property type="molecule type" value="Genomic_DNA"/>
</dbReference>
<feature type="domain" description="Retrotransposon gag" evidence="2">
    <location>
        <begin position="66"/>
        <end position="157"/>
    </location>
</feature>
<proteinExistence type="predicted"/>
<protein>
    <recommendedName>
        <fullName evidence="2">Retrotransposon gag domain-containing protein</fullName>
    </recommendedName>
</protein>
<feature type="region of interest" description="Disordered" evidence="1">
    <location>
        <begin position="1"/>
        <end position="22"/>
    </location>
</feature>
<dbReference type="AlphaFoldDB" id="S8G651"/>
<dbReference type="PANTHER" id="PTHR15503">
    <property type="entry name" value="LDOC1 RELATED"/>
    <property type="match status" value="1"/>
</dbReference>